<evidence type="ECO:0000256" key="2">
    <source>
        <dbReference type="SAM" id="MobiDB-lite"/>
    </source>
</evidence>
<sequence>MADLTKEEKREKSKQMKDKMKYVEQQARFRKAQTQLRENGLENTTTSTKREIMRALEIDMDDQQLKHYQGLQKKLVRMNYYGSFFGLTAAAILPRTLRVYQKLGLTSRVALCVGTFLITQQGVAFKYLCDVDDFEVDFIEKHKSQFLETSFENVLGALSDVFSKCNYQFDSSKRSDSFEKLASTFQSKIDTNKFKSNLDKYIEKVKQKIQSQDENDGSLCLTSQCNDISNQNDQQMTGLLNSIKSKALPETFDQQIQTDTLISLEASGVLVDNGCQIIVEQVENLTQTEYVKVDVSTNTINEEESVKRKEQNQLILSNQEVSIQIQSLQIKIQQSDFSCQVDQLQEDSQNIVLNQRLENNSDQQQQSYHSSDLIDNLQIIHDQINEECVKCPCGKSFLLSKKKLIDVECQYDRSPNVKQSIRMNNLDLELEEKFKHIRIRSRCMSQTNQVNDKMQINDEDQITFLENELQLKSELLETKNQVILKLHSQIEDLHKLIIDQKDSARNLNNSDSDFSNESDNGKYEKLQLQIQTGADIQGHLTKQMLQYSEETRNLEQQIRDLRDQNQELKEELDKLTIQITKLKDQQAEQEENKAKEIDIINEDYQDKLSKQNMIIDDLQQQISSISGSPMGLNQLSMPQTMKYISQQQYQTVGSDSQQSKGSNSKTKEEKQQFMRNFKKMTSMTAGLMSNKQDYTTLQVLGKMDQYKSQQKLESFNKLN</sequence>
<evidence type="ECO:0000313" key="3">
    <source>
        <dbReference type="EMBL" id="CAD8213763.1"/>
    </source>
</evidence>
<comment type="caution">
    <text evidence="3">The sequence shown here is derived from an EMBL/GenBank/DDBJ whole genome shotgun (WGS) entry which is preliminary data.</text>
</comment>
<evidence type="ECO:0000313" key="4">
    <source>
        <dbReference type="Proteomes" id="UP000683925"/>
    </source>
</evidence>
<accession>A0A8S1YJL9</accession>
<dbReference type="AlphaFoldDB" id="A0A8S1YJL9"/>
<dbReference type="Proteomes" id="UP000683925">
    <property type="component" value="Unassembled WGS sequence"/>
</dbReference>
<keyword evidence="1" id="KW-0175">Coiled coil</keyword>
<reference evidence="3" key="1">
    <citation type="submission" date="2021-01" db="EMBL/GenBank/DDBJ databases">
        <authorList>
            <consortium name="Genoscope - CEA"/>
            <person name="William W."/>
        </authorList>
    </citation>
    <scope>NUCLEOTIDE SEQUENCE</scope>
</reference>
<keyword evidence="4" id="KW-1185">Reference proteome</keyword>
<name>A0A8S1YJL9_PAROT</name>
<feature type="compositionally biased region" description="Polar residues" evidence="2">
    <location>
        <begin position="646"/>
        <end position="664"/>
    </location>
</feature>
<feature type="coiled-coil region" evidence="1">
    <location>
        <begin position="544"/>
        <end position="621"/>
    </location>
</feature>
<gene>
    <name evidence="3" type="ORF">POCTA_138.1.T1630066</name>
</gene>
<dbReference type="EMBL" id="CAJJDP010000166">
    <property type="protein sequence ID" value="CAD8213763.1"/>
    <property type="molecule type" value="Genomic_DNA"/>
</dbReference>
<protein>
    <submittedName>
        <fullName evidence="3">Uncharacterized protein</fullName>
    </submittedName>
</protein>
<feature type="region of interest" description="Disordered" evidence="2">
    <location>
        <begin position="646"/>
        <end position="671"/>
    </location>
</feature>
<dbReference type="OMA" id="FKHIRIR"/>
<evidence type="ECO:0000256" key="1">
    <source>
        <dbReference type="SAM" id="Coils"/>
    </source>
</evidence>
<proteinExistence type="predicted"/>
<dbReference type="OrthoDB" id="308855at2759"/>
<organism evidence="3 4">
    <name type="scientific">Paramecium octaurelia</name>
    <dbReference type="NCBI Taxonomy" id="43137"/>
    <lineage>
        <taxon>Eukaryota</taxon>
        <taxon>Sar</taxon>
        <taxon>Alveolata</taxon>
        <taxon>Ciliophora</taxon>
        <taxon>Intramacronucleata</taxon>
        <taxon>Oligohymenophorea</taxon>
        <taxon>Peniculida</taxon>
        <taxon>Parameciidae</taxon>
        <taxon>Paramecium</taxon>
    </lineage>
</organism>